<keyword evidence="2" id="KW-1133">Transmembrane helix</keyword>
<dbReference type="EMBL" id="VSSQ01024893">
    <property type="protein sequence ID" value="MPM72684.1"/>
    <property type="molecule type" value="Genomic_DNA"/>
</dbReference>
<feature type="transmembrane region" description="Helical" evidence="2">
    <location>
        <begin position="176"/>
        <end position="197"/>
    </location>
</feature>
<evidence type="ECO:0000256" key="1">
    <source>
        <dbReference type="SAM" id="MobiDB-lite"/>
    </source>
</evidence>
<feature type="region of interest" description="Disordered" evidence="1">
    <location>
        <begin position="216"/>
        <end position="243"/>
    </location>
</feature>
<proteinExistence type="predicted"/>
<accession>A0A645C9I2</accession>
<gene>
    <name evidence="3" type="ORF">SDC9_119660</name>
</gene>
<evidence type="ECO:0000256" key="2">
    <source>
        <dbReference type="SAM" id="Phobius"/>
    </source>
</evidence>
<keyword evidence="2" id="KW-0812">Transmembrane</keyword>
<sequence>MISLIIAFSSIGSGGTGVTGSTVAREPLPKGSVSETGYYTDEVNWIGNTTTLTSGLKYFYDKTGVQPYVYITDTVNGSHYPTYDELQAYADSLYNQLFTDEAHLLLVFFEYTPSDYMDYYVTGTQAKTVVDSEAGDILLDYIDRNYYNSGLTDEEMFSNSFHDAADRMMEVTKSPWITVFVIFGALAVLIILFAWWAHAKKQKNLEAQHTEQILNTPLQKFSDSEAEDLAKKYDTPQKDEENQ</sequence>
<organism evidence="3">
    <name type="scientific">bioreactor metagenome</name>
    <dbReference type="NCBI Taxonomy" id="1076179"/>
    <lineage>
        <taxon>unclassified sequences</taxon>
        <taxon>metagenomes</taxon>
        <taxon>ecological metagenomes</taxon>
    </lineage>
</organism>
<feature type="compositionally biased region" description="Basic and acidic residues" evidence="1">
    <location>
        <begin position="228"/>
        <end position="243"/>
    </location>
</feature>
<evidence type="ECO:0008006" key="4">
    <source>
        <dbReference type="Google" id="ProtNLM"/>
    </source>
</evidence>
<protein>
    <recommendedName>
        <fullName evidence="4">TPM domain-containing protein</fullName>
    </recommendedName>
</protein>
<dbReference type="AlphaFoldDB" id="A0A645C9I2"/>
<dbReference type="Gene3D" id="3.10.310.50">
    <property type="match status" value="1"/>
</dbReference>
<evidence type="ECO:0000313" key="3">
    <source>
        <dbReference type="EMBL" id="MPM72684.1"/>
    </source>
</evidence>
<comment type="caution">
    <text evidence="3">The sequence shown here is derived from an EMBL/GenBank/DDBJ whole genome shotgun (WGS) entry which is preliminary data.</text>
</comment>
<reference evidence="3" key="1">
    <citation type="submission" date="2019-08" db="EMBL/GenBank/DDBJ databases">
        <authorList>
            <person name="Kucharzyk K."/>
            <person name="Murdoch R.W."/>
            <person name="Higgins S."/>
            <person name="Loffler F."/>
        </authorList>
    </citation>
    <scope>NUCLEOTIDE SEQUENCE</scope>
</reference>
<keyword evidence="2" id="KW-0472">Membrane</keyword>
<name>A0A645C9I2_9ZZZZ</name>